<reference evidence="3" key="1">
    <citation type="submission" date="2018-07" db="EMBL/GenBank/DDBJ databases">
        <authorList>
            <person name="Franco M."/>
            <person name="Long C.G."/>
            <person name="Nyagwencha E."/>
            <person name="Ho K.T."/>
            <person name="Hamzaoui H.B."/>
            <person name="Dickel M."/>
            <person name="Carrell M."/>
            <person name="Graham J."/>
            <person name="Kirkpatrick B.L."/>
            <person name="Twichell C.M."/>
            <person name="Lawson J.N."/>
            <person name="Warner M.H."/>
            <person name="Garlena R.A."/>
            <person name="Russell D.A."/>
            <person name="Pope W.H."/>
            <person name="Jacobs-Sera D."/>
            <person name="Hatfull G.F."/>
        </authorList>
    </citation>
    <scope>NUCLEOTIDE SEQUENCE [LARGE SCALE GENOMIC DNA]</scope>
</reference>
<evidence type="ECO:0000313" key="2">
    <source>
        <dbReference type="EMBL" id="AXQ51445.1"/>
    </source>
</evidence>
<accession>A0A385D026</accession>
<feature type="region of interest" description="Disordered" evidence="1">
    <location>
        <begin position="75"/>
        <end position="95"/>
    </location>
</feature>
<sequence>MAPKGKFVLNRGTVRWAMNNDPHIAGAVDNVAEKVANDAGPNATVEHYRTDRKVSGVVVPAIDQARDGAATRAAQGVAAGARRRPRHGDGVRPFKTRAEWRRAFATGAANASARAAVSRGYAVLPERRRKGRNNV</sequence>
<dbReference type="EMBL" id="MH697577">
    <property type="protein sequence ID" value="AXQ51445.1"/>
    <property type="molecule type" value="Genomic_DNA"/>
</dbReference>
<evidence type="ECO:0000313" key="3">
    <source>
        <dbReference type="Proteomes" id="UP000263445"/>
    </source>
</evidence>
<gene>
    <name evidence="2" type="primary">13</name>
    <name evidence="2" type="ORF">SEA_AMOCHICK_13</name>
</gene>
<name>A0A385D026_9CAUD</name>
<evidence type="ECO:0000256" key="1">
    <source>
        <dbReference type="SAM" id="MobiDB-lite"/>
    </source>
</evidence>
<proteinExistence type="predicted"/>
<dbReference type="Proteomes" id="UP000263445">
    <property type="component" value="Segment"/>
</dbReference>
<protein>
    <recommendedName>
        <fullName evidence="4">Head-to-tail connector protein</fullName>
    </recommendedName>
</protein>
<organism evidence="2 3">
    <name type="scientific">Mycobacterium phage Amochick</name>
    <dbReference type="NCBI Taxonomy" id="2301540"/>
    <lineage>
        <taxon>Viruses</taxon>
        <taxon>Duplodnaviria</taxon>
        <taxon>Heunggongvirae</taxon>
        <taxon>Uroviricota</taxon>
        <taxon>Caudoviricetes</taxon>
        <taxon>Gilesvirus</taxon>
        <taxon>Gilesvirus giles</taxon>
    </lineage>
</organism>
<evidence type="ECO:0008006" key="4">
    <source>
        <dbReference type="Google" id="ProtNLM"/>
    </source>
</evidence>